<evidence type="ECO:0000313" key="2">
    <source>
        <dbReference type="EMBL" id="PSL40572.1"/>
    </source>
</evidence>
<evidence type="ECO:0000313" key="3">
    <source>
        <dbReference type="Proteomes" id="UP000242682"/>
    </source>
</evidence>
<accession>A0A2P8H2Z4</accession>
<dbReference type="Pfam" id="PF17261">
    <property type="entry name" value="DUF5327"/>
    <property type="match status" value="1"/>
</dbReference>
<sequence length="89" mass="9800">MAIAPSRILGEIEKYASKAQTEDPAKMRESVAAIRALCNLLLDEDGHEQDQDLKPRAMPLTSSSPKPQISLAENKLKEEDANGDSLFDF</sequence>
<comment type="caution">
    <text evidence="2">The sequence shown here is derived from an EMBL/GenBank/DDBJ whole genome shotgun (WGS) entry which is preliminary data.</text>
</comment>
<organism evidence="2 3">
    <name type="scientific">Planomicrobium soli</name>
    <dbReference type="NCBI Taxonomy" id="1176648"/>
    <lineage>
        <taxon>Bacteria</taxon>
        <taxon>Bacillati</taxon>
        <taxon>Bacillota</taxon>
        <taxon>Bacilli</taxon>
        <taxon>Bacillales</taxon>
        <taxon>Caryophanaceae</taxon>
        <taxon>Planomicrobium</taxon>
    </lineage>
</organism>
<keyword evidence="3" id="KW-1185">Reference proteome</keyword>
<reference evidence="2 3" key="1">
    <citation type="submission" date="2018-03" db="EMBL/GenBank/DDBJ databases">
        <title>Genomic Encyclopedia of Type Strains, Phase III (KMG-III): the genomes of soil and plant-associated and newly described type strains.</title>
        <authorList>
            <person name="Whitman W."/>
        </authorList>
    </citation>
    <scope>NUCLEOTIDE SEQUENCE [LARGE SCALE GENOMIC DNA]</scope>
    <source>
        <strain evidence="2 3">CGMCC 1.12259</strain>
    </source>
</reference>
<gene>
    <name evidence="2" type="ORF">B0H99_10433</name>
</gene>
<evidence type="ECO:0008006" key="4">
    <source>
        <dbReference type="Google" id="ProtNLM"/>
    </source>
</evidence>
<dbReference type="EMBL" id="PYAT01000004">
    <property type="protein sequence ID" value="PSL40572.1"/>
    <property type="molecule type" value="Genomic_DNA"/>
</dbReference>
<dbReference type="AlphaFoldDB" id="A0A2P8H2Z4"/>
<feature type="region of interest" description="Disordered" evidence="1">
    <location>
        <begin position="46"/>
        <end position="89"/>
    </location>
</feature>
<proteinExistence type="predicted"/>
<dbReference type="OrthoDB" id="2361717at2"/>
<dbReference type="RefSeq" id="WP_106532799.1">
    <property type="nucleotide sequence ID" value="NZ_PYAT01000004.1"/>
</dbReference>
<name>A0A2P8H2Z4_9BACL</name>
<dbReference type="InterPro" id="IPR035218">
    <property type="entry name" value="DUF5327"/>
</dbReference>
<protein>
    <recommendedName>
        <fullName evidence="4">YwdI family protein</fullName>
    </recommendedName>
</protein>
<evidence type="ECO:0000256" key="1">
    <source>
        <dbReference type="SAM" id="MobiDB-lite"/>
    </source>
</evidence>
<dbReference type="Proteomes" id="UP000242682">
    <property type="component" value="Unassembled WGS sequence"/>
</dbReference>